<dbReference type="Pfam" id="PF01969">
    <property type="entry name" value="Ni_insertion"/>
    <property type="match status" value="1"/>
</dbReference>
<dbReference type="Gene3D" id="3.10.20.300">
    <property type="entry name" value="mk0293 like domain"/>
    <property type="match status" value="1"/>
</dbReference>
<keyword evidence="1 2" id="KW-0533">Nickel</keyword>
<keyword evidence="5" id="KW-1185">Reference proteome</keyword>
<feature type="region of interest" description="Disordered" evidence="3">
    <location>
        <begin position="424"/>
        <end position="445"/>
    </location>
</feature>
<sequence>MRSSLHLRDEAASWGTVHLSLPEQPMSFLGKKICFLDCFSGISGNMLLGALLNVGLSQDALQETLSRLNLPGWELSCSPVTISGLQAASVQVQVQTQVQIHETATHRHLSDIRTILEQSELEPIIVERSLAVFTRLAKAEAHVHGTVPEKIHFHEVGALDAIIDIVGAVAGLHLLGIEEVICSPLPMPGGGWVHCQHGAIPLPAPAVCELLKGVPVYGDSLQQELVTPTGAALAVELSSSFGIMPPMTLEQIGYGAGTMQRQDGRPNLLRLIIGYRKIVQEAQQVEVIETHLDDWNPELWPHVAAKLMKQGALDVSLVPIQMKKGRPGFLLRLLADSAHAAHLKDAILSETSAIGLRFHTVQRMTLPRISIELTTPWGTVRAKKVTTSEGVRVTPEYEDCAKLAEEQNIPLQKIYAAVAELSGTVSDHRHKPPGQDTKTISDNHG</sequence>
<dbReference type="PANTHER" id="PTHR36566:SF1">
    <property type="entry name" value="PYRIDINIUM-3,5-BISTHIOCARBOXYLIC ACID MONONUCLEOTIDE NICKEL INSERTION PROTEIN"/>
    <property type="match status" value="1"/>
</dbReference>
<protein>
    <recommendedName>
        <fullName evidence="2">Putative nickel insertion protein</fullName>
    </recommendedName>
</protein>
<dbReference type="HAMAP" id="MF_01074">
    <property type="entry name" value="LarC"/>
    <property type="match status" value="1"/>
</dbReference>
<comment type="similarity">
    <text evidence="2">Belongs to the LarC family.</text>
</comment>
<organism evidence="4 5">
    <name type="scientific">Candidatus Electrothrix aarhusensis</name>
    <dbReference type="NCBI Taxonomy" id="1859131"/>
    <lineage>
        <taxon>Bacteria</taxon>
        <taxon>Pseudomonadati</taxon>
        <taxon>Thermodesulfobacteriota</taxon>
        <taxon>Desulfobulbia</taxon>
        <taxon>Desulfobulbales</taxon>
        <taxon>Desulfobulbaceae</taxon>
        <taxon>Candidatus Electrothrix</taxon>
    </lineage>
</organism>
<evidence type="ECO:0000256" key="1">
    <source>
        <dbReference type="ARBA" id="ARBA00022596"/>
    </source>
</evidence>
<gene>
    <name evidence="4" type="ORF">H206_05560</name>
</gene>
<dbReference type="EMBL" id="MTKO01000018">
    <property type="protein sequence ID" value="RWX47862.1"/>
    <property type="molecule type" value="Genomic_DNA"/>
</dbReference>
<dbReference type="PANTHER" id="PTHR36566">
    <property type="entry name" value="NICKEL INSERTION PROTEIN-RELATED"/>
    <property type="match status" value="1"/>
</dbReference>
<reference evidence="4 5" key="1">
    <citation type="submission" date="2017-01" db="EMBL/GenBank/DDBJ databases">
        <title>The cable genome- insights into the physiology and evolution of filamentous bacteria capable of sulfide oxidation via long distance electron transfer.</title>
        <authorList>
            <person name="Schreiber L."/>
            <person name="Bjerg J.T."/>
            <person name="Boggild A."/>
            <person name="Van De Vossenberg J."/>
            <person name="Meysman F."/>
            <person name="Nielsen L.P."/>
            <person name="Schramm A."/>
            <person name="Kjeldsen K.U."/>
        </authorList>
    </citation>
    <scope>NUCLEOTIDE SEQUENCE [LARGE SCALE GENOMIC DNA]</scope>
    <source>
        <strain evidence="4">MCF</strain>
    </source>
</reference>
<dbReference type="GO" id="GO:0016151">
    <property type="term" value="F:nickel cation binding"/>
    <property type="evidence" value="ECO:0007669"/>
    <property type="project" value="UniProtKB-UniRule"/>
</dbReference>
<dbReference type="Gene3D" id="3.30.70.1380">
    <property type="entry name" value="Transcriptional regulatory protein pf0864 domain like"/>
    <property type="match status" value="1"/>
</dbReference>
<proteinExistence type="inferred from homology"/>
<evidence type="ECO:0000256" key="3">
    <source>
        <dbReference type="SAM" id="MobiDB-lite"/>
    </source>
</evidence>
<accession>A0A3S4TCX6</accession>
<dbReference type="InterPro" id="IPR002822">
    <property type="entry name" value="Ni_insertion"/>
</dbReference>
<evidence type="ECO:0000313" key="4">
    <source>
        <dbReference type="EMBL" id="RWX47862.1"/>
    </source>
</evidence>
<name>A0A3S4TCX6_9BACT</name>
<comment type="caution">
    <text evidence="4">The sequence shown here is derived from an EMBL/GenBank/DDBJ whole genome shotgun (WGS) entry which is preliminary data.</text>
</comment>
<dbReference type="NCBIfam" id="TIGR00299">
    <property type="entry name" value="nickel pincer cofactor biosynthesis protein LarC"/>
    <property type="match status" value="1"/>
</dbReference>
<dbReference type="GO" id="GO:0016829">
    <property type="term" value="F:lyase activity"/>
    <property type="evidence" value="ECO:0007669"/>
    <property type="project" value="UniProtKB-UniRule"/>
</dbReference>
<evidence type="ECO:0000256" key="2">
    <source>
        <dbReference type="HAMAP-Rule" id="MF_01074"/>
    </source>
</evidence>
<dbReference type="AlphaFoldDB" id="A0A3S4TCX6"/>
<dbReference type="Proteomes" id="UP000287853">
    <property type="component" value="Unassembled WGS sequence"/>
</dbReference>
<evidence type="ECO:0000313" key="5">
    <source>
        <dbReference type="Proteomes" id="UP000287853"/>
    </source>
</evidence>
<keyword evidence="2" id="KW-0456">Lyase</keyword>